<keyword evidence="5" id="KW-0808">Transferase</keyword>
<feature type="domain" description="Glycosyl transferase family 51" evidence="11">
    <location>
        <begin position="166"/>
        <end position="369"/>
    </location>
</feature>
<evidence type="ECO:0000256" key="8">
    <source>
        <dbReference type="ARBA" id="ARBA00049902"/>
    </source>
</evidence>
<keyword evidence="4" id="KW-0328">Glycosyltransferase</keyword>
<dbReference type="PANTHER" id="PTHR32282:SF24">
    <property type="entry name" value="GLYCOSYL TRANSFERASE FAMILY 51 DOMAIN-CONTAINING PROTEIN"/>
    <property type="match status" value="1"/>
</dbReference>
<accession>G2KPX9</accession>
<feature type="compositionally biased region" description="Polar residues" evidence="9">
    <location>
        <begin position="1"/>
        <end position="19"/>
    </location>
</feature>
<feature type="region of interest" description="Disordered" evidence="9">
    <location>
        <begin position="1"/>
        <end position="29"/>
    </location>
</feature>
<comment type="catalytic activity">
    <reaction evidence="8">
        <text>[GlcNAc-(1-&gt;4)-Mur2Ac(oyl-L-Ala-gamma-D-Glu-L-Lys-D-Ala-D-Ala)](n)-di-trans,octa-cis-undecaprenyl diphosphate + beta-D-GlcNAc-(1-&gt;4)-Mur2Ac(oyl-L-Ala-gamma-D-Glu-L-Lys-D-Ala-D-Ala)-di-trans,octa-cis-undecaprenyl diphosphate = [GlcNAc-(1-&gt;4)-Mur2Ac(oyl-L-Ala-gamma-D-Glu-L-Lys-D-Ala-D-Ala)](n+1)-di-trans,octa-cis-undecaprenyl diphosphate + di-trans,octa-cis-undecaprenyl diphosphate + H(+)</text>
        <dbReference type="Rhea" id="RHEA:23708"/>
        <dbReference type="Rhea" id="RHEA-COMP:9602"/>
        <dbReference type="Rhea" id="RHEA-COMP:9603"/>
        <dbReference type="ChEBI" id="CHEBI:15378"/>
        <dbReference type="ChEBI" id="CHEBI:58405"/>
        <dbReference type="ChEBI" id="CHEBI:60033"/>
        <dbReference type="ChEBI" id="CHEBI:78435"/>
        <dbReference type="EC" id="2.4.99.28"/>
    </reaction>
</comment>
<evidence type="ECO:0000256" key="3">
    <source>
        <dbReference type="ARBA" id="ARBA00022670"/>
    </source>
</evidence>
<evidence type="ECO:0000256" key="5">
    <source>
        <dbReference type="ARBA" id="ARBA00022679"/>
    </source>
</evidence>
<dbReference type="STRING" id="856793.MICA_2039"/>
<dbReference type="Gene3D" id="3.40.710.10">
    <property type="entry name" value="DD-peptidase/beta-lactamase superfamily"/>
    <property type="match status" value="1"/>
</dbReference>
<evidence type="ECO:0000256" key="10">
    <source>
        <dbReference type="SAM" id="Phobius"/>
    </source>
</evidence>
<dbReference type="KEGG" id="mai:MICA_2039"/>
<sequence>MSVDHNNNDNQTNDSTANEGHTAPPLTPKKKSTFRKWMIGTVAGTAIVGTPAGLFGLYEVHESDLQSKYFNEIASGKRFTTKITDPLIFPPAKGPFDDRRGYSHFAAYDQTLTARGKWERSFIAPWYDRNIHGIQLNLLEDEKQQAGATITDYTGDTMYQARFPRNVYKTFDDVPKKLLNALLFVENAELLADHPDKQNPAVEWDRFAKASFHQVLKKMGVASEYPGGSTAAVQKEKYKYSGGGRTESPIDKLQQMASATARAYKDGVDTTEVRKDIALDYINSIPLSSYPGQGDVEGIGDGIALWFGRDFAELNHLLTKDESTMDDAEMAEAGQAFREAFYLALSIKKPSEYLLRTRGRDELNARVDNLLPRLAREGIISERMRDAALNAKLEFSKSEDIKRKMAVPHNKTEMSLRIEMMNALGVKTGLYGLDRTDASAITTVNKDASEAVTQFLHGLKDVENVRAAGLLGYPMLKETGLEDITYSFTLYEAGEKANYLRVQTDTYQGALNLNEGSKLQLGSTAKLRTLVTYLECMAYLHEQLSGKDVFALEEAKDQYKDNLSRWAIDYLIAEKSKDEPNLSLRALLDASMERRYSANPGETFFTGGGIHRFNNFKNDENGRVPTVRETLQNSHNLPSVRIMRDIVNFTMEHKMDVPDDIFTNPDSPQRARYLEQFINKEGKVFLYRAWNAQRDKSRDDIFTDLVNKRDNRAQYQIAALYRMIFPEGSVEHMANRLHEIEYRQDNPDASDDAVIEHMVAKSSDEKVMKKMQAMYTMYDPERFVYEPWKRDPQSNKFNLNDLAFITKVHPLDLWLAHENTKTNTPLSWSDAYAAATASNAEGETVMKDIYSWLLKPHKMEAQNKRLRIILEEDAFSHIHKMWAKNGFSFEKMTPSLGSALGDSGDTPAALAEFSGIIVNGGIRKPSIRFTDMTLAPDTEERERAYTRKPEESVRVMPQEVADVALETMQLIVRDGTGFRAGKVVLDDGRVLNVGGKTGTGDNRDKFFTAGGGMTSAEVKNRTATFVFEIDDPVSGKRFFGSVLLYVDGPNAAKHKFTSAGPTQVLKNILVMLKPFLNEACGVTAPAQTAALDQKKNAPKAPAP</sequence>
<keyword evidence="6" id="KW-0511">Multifunctional enzyme</keyword>
<evidence type="ECO:0000256" key="1">
    <source>
        <dbReference type="ARBA" id="ARBA00004752"/>
    </source>
</evidence>
<dbReference type="InterPro" id="IPR001264">
    <property type="entry name" value="Glyco_trans_51"/>
</dbReference>
<dbReference type="PANTHER" id="PTHR32282">
    <property type="entry name" value="BINDING PROTEIN TRANSPEPTIDASE, PUTATIVE-RELATED"/>
    <property type="match status" value="1"/>
</dbReference>
<organism evidence="12 13">
    <name type="scientific">Micavibrio aeruginosavorus (strain ARL-13)</name>
    <dbReference type="NCBI Taxonomy" id="856793"/>
    <lineage>
        <taxon>Bacteria</taxon>
        <taxon>Pseudomonadati</taxon>
        <taxon>Bdellovibrionota</taxon>
        <taxon>Bdellovibrionia</taxon>
        <taxon>Bdellovibrionales</taxon>
        <taxon>Pseudobdellovibrionaceae</taxon>
        <taxon>Micavibrio</taxon>
    </lineage>
</organism>
<keyword evidence="2" id="KW-0121">Carboxypeptidase</keyword>
<dbReference type="eggNOG" id="COG0744">
    <property type="taxonomic scope" value="Bacteria"/>
</dbReference>
<dbReference type="AlphaFoldDB" id="G2KPX9"/>
<evidence type="ECO:0000256" key="7">
    <source>
        <dbReference type="ARBA" id="ARBA00044770"/>
    </source>
</evidence>
<evidence type="ECO:0000256" key="6">
    <source>
        <dbReference type="ARBA" id="ARBA00023268"/>
    </source>
</evidence>
<dbReference type="RefSeq" id="WP_014103570.1">
    <property type="nucleotide sequence ID" value="NC_016026.1"/>
</dbReference>
<comment type="pathway">
    <text evidence="1">Cell wall biogenesis; peptidoglycan biosynthesis.</text>
</comment>
<dbReference type="GO" id="GO:0008955">
    <property type="term" value="F:peptidoglycan glycosyltransferase activity"/>
    <property type="evidence" value="ECO:0007669"/>
    <property type="project" value="UniProtKB-EC"/>
</dbReference>
<dbReference type="GO" id="GO:0009252">
    <property type="term" value="P:peptidoglycan biosynthetic process"/>
    <property type="evidence" value="ECO:0007669"/>
    <property type="project" value="TreeGrafter"/>
</dbReference>
<dbReference type="GO" id="GO:0030288">
    <property type="term" value="C:outer membrane-bounded periplasmic space"/>
    <property type="evidence" value="ECO:0007669"/>
    <property type="project" value="TreeGrafter"/>
</dbReference>
<dbReference type="HOGENOM" id="CLU_012369_0_0_5"/>
<dbReference type="GO" id="GO:0006508">
    <property type="term" value="P:proteolysis"/>
    <property type="evidence" value="ECO:0007669"/>
    <property type="project" value="UniProtKB-KW"/>
</dbReference>
<evidence type="ECO:0000313" key="12">
    <source>
        <dbReference type="EMBL" id="AEP10347.1"/>
    </source>
</evidence>
<protein>
    <recommendedName>
        <fullName evidence="7">peptidoglycan glycosyltransferase</fullName>
        <ecNumber evidence="7">2.4.99.28</ecNumber>
    </recommendedName>
</protein>
<dbReference type="InterPro" id="IPR036950">
    <property type="entry name" value="PBP_transglycosylase"/>
</dbReference>
<dbReference type="SUPFAM" id="SSF53955">
    <property type="entry name" value="Lysozyme-like"/>
    <property type="match status" value="1"/>
</dbReference>
<keyword evidence="3" id="KW-0645">Protease</keyword>
<dbReference type="SUPFAM" id="SSF56601">
    <property type="entry name" value="beta-lactamase/transpeptidase-like"/>
    <property type="match status" value="1"/>
</dbReference>
<keyword evidence="13" id="KW-1185">Reference proteome</keyword>
<proteinExistence type="predicted"/>
<keyword evidence="10" id="KW-0812">Transmembrane</keyword>
<dbReference type="Pfam" id="PF00912">
    <property type="entry name" value="Transgly"/>
    <property type="match status" value="1"/>
</dbReference>
<reference evidence="12 13" key="1">
    <citation type="journal article" date="2011" name="BMC Genomics">
        <title>Genomic insights into an obligate epibiotic bacterial predator: Micavibrio aeruginosavorus ARL-13.</title>
        <authorList>
            <person name="Wang Z."/>
            <person name="Kadouri D."/>
            <person name="Wu M."/>
        </authorList>
    </citation>
    <scope>NUCLEOTIDE SEQUENCE [LARGE SCALE GENOMIC DNA]</scope>
    <source>
        <strain evidence="12 13">ARL-13</strain>
    </source>
</reference>
<dbReference type="InterPro" id="IPR050396">
    <property type="entry name" value="Glycosyltr_51/Transpeptidase"/>
</dbReference>
<gene>
    <name evidence="12" type="ordered locus">MICA_2039</name>
</gene>
<dbReference type="GO" id="GO:0004180">
    <property type="term" value="F:carboxypeptidase activity"/>
    <property type="evidence" value="ECO:0007669"/>
    <property type="project" value="UniProtKB-KW"/>
</dbReference>
<evidence type="ECO:0000256" key="9">
    <source>
        <dbReference type="SAM" id="MobiDB-lite"/>
    </source>
</evidence>
<dbReference type="EC" id="2.4.99.28" evidence="7"/>
<dbReference type="InterPro" id="IPR023346">
    <property type="entry name" value="Lysozyme-like_dom_sf"/>
</dbReference>
<keyword evidence="10" id="KW-1133">Transmembrane helix</keyword>
<evidence type="ECO:0000256" key="2">
    <source>
        <dbReference type="ARBA" id="ARBA00022645"/>
    </source>
</evidence>
<dbReference type="Gene3D" id="1.10.3810.10">
    <property type="entry name" value="Biosynthetic peptidoglycan transglycosylase-like"/>
    <property type="match status" value="1"/>
</dbReference>
<keyword evidence="10" id="KW-0472">Membrane</keyword>
<keyword evidence="3" id="KW-0378">Hydrolase</keyword>
<evidence type="ECO:0000259" key="11">
    <source>
        <dbReference type="Pfam" id="PF00912"/>
    </source>
</evidence>
<evidence type="ECO:0000256" key="4">
    <source>
        <dbReference type="ARBA" id="ARBA00022676"/>
    </source>
</evidence>
<dbReference type="InterPro" id="IPR012338">
    <property type="entry name" value="Beta-lactam/transpept-like"/>
</dbReference>
<feature type="transmembrane region" description="Helical" evidence="10">
    <location>
        <begin position="37"/>
        <end position="58"/>
    </location>
</feature>
<name>G2KPX9_MICAA</name>
<dbReference type="EMBL" id="CP002382">
    <property type="protein sequence ID" value="AEP10347.1"/>
    <property type="molecule type" value="Genomic_DNA"/>
</dbReference>
<evidence type="ECO:0000313" key="13">
    <source>
        <dbReference type="Proteomes" id="UP000009286"/>
    </source>
</evidence>
<dbReference type="Proteomes" id="UP000009286">
    <property type="component" value="Chromosome"/>
</dbReference>